<keyword evidence="3" id="KW-0732">Signal</keyword>
<comment type="similarity">
    <text evidence="2">Belongs to the bacterial solute-binding protein SsuA/TauA family.</text>
</comment>
<feature type="domain" description="Ca3427-like PBP 2" evidence="4">
    <location>
        <begin position="87"/>
        <end position="180"/>
    </location>
</feature>
<dbReference type="AlphaFoldDB" id="A0A1I5JPI2"/>
<organism evidence="5 6">
    <name type="scientific">Algoriphagus ornithinivorans</name>
    <dbReference type="NCBI Taxonomy" id="226506"/>
    <lineage>
        <taxon>Bacteria</taxon>
        <taxon>Pseudomonadati</taxon>
        <taxon>Bacteroidota</taxon>
        <taxon>Cytophagia</taxon>
        <taxon>Cytophagales</taxon>
        <taxon>Cyclobacteriaceae</taxon>
        <taxon>Algoriphagus</taxon>
    </lineage>
</organism>
<evidence type="ECO:0000313" key="5">
    <source>
        <dbReference type="EMBL" id="SFO74697.1"/>
    </source>
</evidence>
<accession>A0A1I5JPI2</accession>
<dbReference type="PANTHER" id="PTHR30024">
    <property type="entry name" value="ALIPHATIC SULFONATES-BINDING PROTEIN-RELATED"/>
    <property type="match status" value="1"/>
</dbReference>
<dbReference type="EMBL" id="FOVW01000013">
    <property type="protein sequence ID" value="SFO74697.1"/>
    <property type="molecule type" value="Genomic_DNA"/>
</dbReference>
<dbReference type="Gene3D" id="3.40.190.10">
    <property type="entry name" value="Periplasmic binding protein-like II"/>
    <property type="match status" value="2"/>
</dbReference>
<proteinExistence type="inferred from homology"/>
<protein>
    <submittedName>
        <fullName evidence="5">ABC-type nitrate/sulfonate/bicarbonate transport system, substrate-binding protein</fullName>
    </submittedName>
</protein>
<reference evidence="6" key="1">
    <citation type="submission" date="2016-10" db="EMBL/GenBank/DDBJ databases">
        <authorList>
            <person name="Varghese N."/>
            <person name="Submissions S."/>
        </authorList>
    </citation>
    <scope>NUCLEOTIDE SEQUENCE [LARGE SCALE GENOMIC DNA]</scope>
    <source>
        <strain evidence="6">DSM 15282</strain>
    </source>
</reference>
<dbReference type="GO" id="GO:0042597">
    <property type="term" value="C:periplasmic space"/>
    <property type="evidence" value="ECO:0007669"/>
    <property type="project" value="UniProtKB-SubCell"/>
</dbReference>
<dbReference type="PANTHER" id="PTHR30024:SF47">
    <property type="entry name" value="TAURINE-BINDING PERIPLASMIC PROTEIN"/>
    <property type="match status" value="1"/>
</dbReference>
<evidence type="ECO:0000259" key="4">
    <source>
        <dbReference type="Pfam" id="PF22384"/>
    </source>
</evidence>
<evidence type="ECO:0000256" key="2">
    <source>
        <dbReference type="ARBA" id="ARBA00010742"/>
    </source>
</evidence>
<evidence type="ECO:0000313" key="6">
    <source>
        <dbReference type="Proteomes" id="UP000199564"/>
    </source>
</evidence>
<evidence type="ECO:0000256" key="1">
    <source>
        <dbReference type="ARBA" id="ARBA00004418"/>
    </source>
</evidence>
<comment type="subcellular location">
    <subcellularLocation>
        <location evidence="1">Periplasm</location>
    </subcellularLocation>
</comment>
<dbReference type="Pfam" id="PF22384">
    <property type="entry name" value="PBP2_Ca3427_like"/>
    <property type="match status" value="1"/>
</dbReference>
<sequence length="285" mass="32571">MKSLRITGVPEHFNLPWRRVIEKQPFLEEGVELIWIDESRGSGQMNQALRNDETDLALILTESFIQDFQKGNPSKMIGYHVKSPLIWGVHVGGKSSINQISDIQSPHFYISRPGSGSNLMALVLAERESWNAADLSFEVVSNLPGALEAYQRNAEGIFLWEKFTTKPWVDSHELKRIGEVPSPWPCFSIIASDKALKEFDTWIFKLRDLVYQESQYLKANPSQTISEISEKYSLKKEDVTLWFSQTDWAVTKEVNSDEMIKAMKKMLDLGIISEIPNASEFLRVD</sequence>
<gene>
    <name evidence="5" type="ORF">SAMN04488519_11335</name>
</gene>
<keyword evidence="6" id="KW-1185">Reference proteome</keyword>
<name>A0A1I5JPI2_9BACT</name>
<dbReference type="Proteomes" id="UP000199564">
    <property type="component" value="Unassembled WGS sequence"/>
</dbReference>
<dbReference type="RefSeq" id="WP_091655552.1">
    <property type="nucleotide sequence ID" value="NZ_FOVW01000013.1"/>
</dbReference>
<dbReference type="InterPro" id="IPR054364">
    <property type="entry name" value="Ca3427-like_PBP2"/>
</dbReference>
<dbReference type="SUPFAM" id="SSF53850">
    <property type="entry name" value="Periplasmic binding protein-like II"/>
    <property type="match status" value="1"/>
</dbReference>
<evidence type="ECO:0000256" key="3">
    <source>
        <dbReference type="ARBA" id="ARBA00022729"/>
    </source>
</evidence>
<dbReference type="STRING" id="226506.SAMN04488519_11335"/>